<feature type="domain" description="Peptidase M20 dimerisation" evidence="4">
    <location>
        <begin position="192"/>
        <end position="351"/>
    </location>
</feature>
<dbReference type="Pfam" id="PF01546">
    <property type="entry name" value="Peptidase_M20"/>
    <property type="match status" value="1"/>
</dbReference>
<dbReference type="NCBIfam" id="NF006579">
    <property type="entry name" value="PRK09104.1"/>
    <property type="match status" value="1"/>
</dbReference>
<dbReference type="GO" id="GO:0006508">
    <property type="term" value="P:proteolysis"/>
    <property type="evidence" value="ECO:0007669"/>
    <property type="project" value="UniProtKB-KW"/>
</dbReference>
<dbReference type="Gene3D" id="3.40.630.10">
    <property type="entry name" value="Zn peptidases"/>
    <property type="match status" value="1"/>
</dbReference>
<dbReference type="PANTHER" id="PTHR43270:SF12">
    <property type="entry name" value="SUCCINYL-DIAMINOPIMELATE DESUCCINYLASE"/>
    <property type="match status" value="1"/>
</dbReference>
<evidence type="ECO:0000256" key="3">
    <source>
        <dbReference type="ARBA" id="ARBA00022801"/>
    </source>
</evidence>
<dbReference type="GO" id="GO:0046872">
    <property type="term" value="F:metal ion binding"/>
    <property type="evidence" value="ECO:0007669"/>
    <property type="project" value="UniProtKB-KW"/>
</dbReference>
<dbReference type="Gene3D" id="3.30.70.360">
    <property type="match status" value="1"/>
</dbReference>
<dbReference type="EMBL" id="CP036279">
    <property type="protein sequence ID" value="QDU60052.1"/>
    <property type="molecule type" value="Genomic_DNA"/>
</dbReference>
<dbReference type="GO" id="GO:0009014">
    <property type="term" value="F:succinyl-diaminopimelate desuccinylase activity"/>
    <property type="evidence" value="ECO:0007669"/>
    <property type="project" value="UniProtKB-EC"/>
</dbReference>
<dbReference type="NCBIfam" id="NF006053">
    <property type="entry name" value="PRK08201.1"/>
    <property type="match status" value="1"/>
</dbReference>
<dbReference type="Pfam" id="PF07687">
    <property type="entry name" value="M20_dimer"/>
    <property type="match status" value="1"/>
</dbReference>
<sequence>MDQVDQYICSQRERYERELADLLRIASVSADSAFAPHVREAAQFVFDKVQKSGLETELVETDTNPLIIGQWLHADDAPTVLIYGHYDVQPPDPLELWTTPPFEPSVRDGNIYARGATDDKGQMMTHLQAVEAWLHVEERLPVNVKVIIEGEEEVGSAAITDYLATNANRLAADYIVVSDNSMWGPDRPAITYGIRGIIPFEVIARGPNKDLHSGVFGGSVTNPANALVSMMASLVNSQGRIQLPGFYDDVVPLTDEERRAYASLGFDEAGYQAQVGVKELFGESGYSTLERRWARPTCDINGLSGGYQGEGPKTVIASEARAKVTFRLVPNQSPEKIAAAFEKHVKAHCPPGINLEILFYEGGEALLVPSDSRGIQAARRALEAIFEVEPVLIREGGSIPIFNDFVKHLGAECLLIGFGLPDDNTHSPNEKMCLKDYHRGIRSSARLLEELAKP</sequence>
<accession>A0A518AZB8</accession>
<dbReference type="InterPro" id="IPR011650">
    <property type="entry name" value="Peptidase_M20_dimer"/>
</dbReference>
<reference evidence="5 6" key="1">
    <citation type="submission" date="2019-02" db="EMBL/GenBank/DDBJ databases">
        <title>Deep-cultivation of Planctomycetes and their phenomic and genomic characterization uncovers novel biology.</title>
        <authorList>
            <person name="Wiegand S."/>
            <person name="Jogler M."/>
            <person name="Boedeker C."/>
            <person name="Pinto D."/>
            <person name="Vollmers J."/>
            <person name="Rivas-Marin E."/>
            <person name="Kohn T."/>
            <person name="Peeters S.H."/>
            <person name="Heuer A."/>
            <person name="Rast P."/>
            <person name="Oberbeckmann S."/>
            <person name="Bunk B."/>
            <person name="Jeske O."/>
            <person name="Meyerdierks A."/>
            <person name="Storesund J.E."/>
            <person name="Kallscheuer N."/>
            <person name="Luecker S."/>
            <person name="Lage O.M."/>
            <person name="Pohl T."/>
            <person name="Merkel B.J."/>
            <person name="Hornburger P."/>
            <person name="Mueller R.-W."/>
            <person name="Bruemmer F."/>
            <person name="Labrenz M."/>
            <person name="Spormann A.M."/>
            <person name="Op den Camp H."/>
            <person name="Overmann J."/>
            <person name="Amann R."/>
            <person name="Jetten M.S.M."/>
            <person name="Mascher T."/>
            <person name="Medema M.H."/>
            <person name="Devos D.P."/>
            <person name="Kaster A.-K."/>
            <person name="Ovreas L."/>
            <person name="Rohde M."/>
            <person name="Galperin M.Y."/>
            <person name="Jogler C."/>
        </authorList>
    </citation>
    <scope>NUCLEOTIDE SEQUENCE [LARGE SCALE GENOMIC DNA]</scope>
    <source>
        <strain evidence="5 6">Pan216</strain>
    </source>
</reference>
<proteinExistence type="predicted"/>
<keyword evidence="3 5" id="KW-0378">Hydrolase</keyword>
<organism evidence="5 6">
    <name type="scientific">Kolteria novifilia</name>
    <dbReference type="NCBI Taxonomy" id="2527975"/>
    <lineage>
        <taxon>Bacteria</taxon>
        <taxon>Pseudomonadati</taxon>
        <taxon>Planctomycetota</taxon>
        <taxon>Planctomycetia</taxon>
        <taxon>Kolteriales</taxon>
        <taxon>Kolteriaceae</taxon>
        <taxon>Kolteria</taxon>
    </lineage>
</organism>
<evidence type="ECO:0000313" key="5">
    <source>
        <dbReference type="EMBL" id="QDU60052.1"/>
    </source>
</evidence>
<keyword evidence="1" id="KW-0645">Protease</keyword>
<dbReference type="KEGG" id="knv:Pan216_08890"/>
<keyword evidence="2" id="KW-0479">Metal-binding</keyword>
<dbReference type="RefSeq" id="WP_145255290.1">
    <property type="nucleotide sequence ID" value="NZ_CP036279.1"/>
</dbReference>
<dbReference type="SUPFAM" id="SSF53187">
    <property type="entry name" value="Zn-dependent exopeptidases"/>
    <property type="match status" value="1"/>
</dbReference>
<evidence type="ECO:0000313" key="6">
    <source>
        <dbReference type="Proteomes" id="UP000317093"/>
    </source>
</evidence>
<dbReference type="OrthoDB" id="9761532at2"/>
<evidence type="ECO:0000256" key="1">
    <source>
        <dbReference type="ARBA" id="ARBA00022670"/>
    </source>
</evidence>
<dbReference type="CDD" id="cd05680">
    <property type="entry name" value="M20_dipept_like"/>
    <property type="match status" value="1"/>
</dbReference>
<evidence type="ECO:0000259" key="4">
    <source>
        <dbReference type="Pfam" id="PF07687"/>
    </source>
</evidence>
<protein>
    <submittedName>
        <fullName evidence="5">Succinyl-diaminopimelate desuccinylase</fullName>
        <ecNumber evidence="5">3.5.1.18</ecNumber>
    </submittedName>
</protein>
<dbReference type="AlphaFoldDB" id="A0A518AZB8"/>
<evidence type="ECO:0000256" key="2">
    <source>
        <dbReference type="ARBA" id="ARBA00022723"/>
    </source>
</evidence>
<keyword evidence="6" id="KW-1185">Reference proteome</keyword>
<dbReference type="InterPro" id="IPR002933">
    <property type="entry name" value="Peptidase_M20"/>
</dbReference>
<dbReference type="GO" id="GO:0008233">
    <property type="term" value="F:peptidase activity"/>
    <property type="evidence" value="ECO:0007669"/>
    <property type="project" value="UniProtKB-KW"/>
</dbReference>
<dbReference type="NCBIfam" id="NF005914">
    <property type="entry name" value="PRK07907.1"/>
    <property type="match status" value="1"/>
</dbReference>
<name>A0A518AZB8_9BACT</name>
<dbReference type="EC" id="3.5.1.18" evidence="5"/>
<dbReference type="InterPro" id="IPR051458">
    <property type="entry name" value="Cyt/Met_Dipeptidase"/>
</dbReference>
<dbReference type="PANTHER" id="PTHR43270">
    <property type="entry name" value="BETA-ALA-HIS DIPEPTIDASE"/>
    <property type="match status" value="1"/>
</dbReference>
<dbReference type="Proteomes" id="UP000317093">
    <property type="component" value="Chromosome"/>
</dbReference>
<gene>
    <name evidence="5" type="primary">dapE</name>
    <name evidence="5" type="ORF">Pan216_08890</name>
</gene>